<accession>A0A4U0H313</accession>
<sequence>MADVSDHGIAVAKVSADSFRADEALLHAHRHDYHFFVLQEKGLTITEIDFERYVIQKPSILYQSPNQVHRALKVEQLEMYILLIKDEHLHPEYLTLLQSISPVKPLELEAGDLPIIQQAFSLCTGLYERTADKLYFSLLKDSCNTVVALLLSQYLKRSTSPSNLSRFEAIENTFTRLLETQFIAMKRPADYAQQLHISVSYLNECVRNVTGFPVSYHIQQRIILEAKRELYHSDKSVKEIAALLGYDDYAYFSRLFTKIAGMPALAFRKKTVAH</sequence>
<dbReference type="InterPro" id="IPR037923">
    <property type="entry name" value="HTH-like"/>
</dbReference>
<dbReference type="EMBL" id="SUKA01000003">
    <property type="protein sequence ID" value="TJY66057.1"/>
    <property type="molecule type" value="Genomic_DNA"/>
</dbReference>
<dbReference type="SUPFAM" id="SSF46689">
    <property type="entry name" value="Homeodomain-like"/>
    <property type="match status" value="1"/>
</dbReference>
<dbReference type="PANTHER" id="PTHR43280">
    <property type="entry name" value="ARAC-FAMILY TRANSCRIPTIONAL REGULATOR"/>
    <property type="match status" value="1"/>
</dbReference>
<protein>
    <submittedName>
        <fullName evidence="5">Helix-turn-helix domain-containing protein</fullName>
    </submittedName>
</protein>
<dbReference type="GO" id="GO:0043565">
    <property type="term" value="F:sequence-specific DNA binding"/>
    <property type="evidence" value="ECO:0007669"/>
    <property type="project" value="InterPro"/>
</dbReference>
<keyword evidence="6" id="KW-1185">Reference proteome</keyword>
<comment type="caution">
    <text evidence="5">The sequence shown here is derived from an EMBL/GenBank/DDBJ whole genome shotgun (WGS) entry which is preliminary data.</text>
</comment>
<feature type="domain" description="HTH araC/xylS-type" evidence="4">
    <location>
        <begin position="172"/>
        <end position="270"/>
    </location>
</feature>
<dbReference type="InterPro" id="IPR009057">
    <property type="entry name" value="Homeodomain-like_sf"/>
</dbReference>
<evidence type="ECO:0000313" key="6">
    <source>
        <dbReference type="Proteomes" id="UP000309872"/>
    </source>
</evidence>
<dbReference type="Proteomes" id="UP000309872">
    <property type="component" value="Unassembled WGS sequence"/>
</dbReference>
<keyword evidence="3" id="KW-0804">Transcription</keyword>
<dbReference type="OrthoDB" id="2585681at2"/>
<dbReference type="SUPFAM" id="SSF51215">
    <property type="entry name" value="Regulatory protein AraC"/>
    <property type="match status" value="1"/>
</dbReference>
<evidence type="ECO:0000256" key="3">
    <source>
        <dbReference type="ARBA" id="ARBA00023163"/>
    </source>
</evidence>
<dbReference type="PANTHER" id="PTHR43280:SF32">
    <property type="entry name" value="TRANSCRIPTIONAL REGULATORY PROTEIN"/>
    <property type="match status" value="1"/>
</dbReference>
<evidence type="ECO:0000256" key="1">
    <source>
        <dbReference type="ARBA" id="ARBA00023015"/>
    </source>
</evidence>
<reference evidence="5 6" key="1">
    <citation type="submission" date="2019-04" db="EMBL/GenBank/DDBJ databases">
        <title>Sphingobacterium olei sp. nov., isolated from oil-contaminated soil.</title>
        <authorList>
            <person name="Liu B."/>
        </authorList>
    </citation>
    <scope>NUCLEOTIDE SEQUENCE [LARGE SCALE GENOMIC DNA]</scope>
    <source>
        <strain evidence="5 6">Y3L14</strain>
    </source>
</reference>
<keyword evidence="1" id="KW-0805">Transcription regulation</keyword>
<evidence type="ECO:0000259" key="4">
    <source>
        <dbReference type="PROSITE" id="PS01124"/>
    </source>
</evidence>
<name>A0A4U0H313_9SPHI</name>
<dbReference type="PROSITE" id="PS01124">
    <property type="entry name" value="HTH_ARAC_FAMILY_2"/>
    <property type="match status" value="1"/>
</dbReference>
<gene>
    <name evidence="5" type="ORF">FAZ19_10180</name>
</gene>
<dbReference type="GO" id="GO:0003700">
    <property type="term" value="F:DNA-binding transcription factor activity"/>
    <property type="evidence" value="ECO:0007669"/>
    <property type="project" value="InterPro"/>
</dbReference>
<organism evidence="5 6">
    <name type="scientific">Sphingobacterium alkalisoli</name>
    <dbReference type="NCBI Taxonomy" id="1874115"/>
    <lineage>
        <taxon>Bacteria</taxon>
        <taxon>Pseudomonadati</taxon>
        <taxon>Bacteroidota</taxon>
        <taxon>Sphingobacteriia</taxon>
        <taxon>Sphingobacteriales</taxon>
        <taxon>Sphingobacteriaceae</taxon>
        <taxon>Sphingobacterium</taxon>
    </lineage>
</organism>
<proteinExistence type="predicted"/>
<dbReference type="Gene3D" id="1.10.10.60">
    <property type="entry name" value="Homeodomain-like"/>
    <property type="match status" value="1"/>
</dbReference>
<dbReference type="AlphaFoldDB" id="A0A4U0H313"/>
<dbReference type="InterPro" id="IPR018060">
    <property type="entry name" value="HTH_AraC"/>
</dbReference>
<evidence type="ECO:0000256" key="2">
    <source>
        <dbReference type="ARBA" id="ARBA00023125"/>
    </source>
</evidence>
<dbReference type="Pfam" id="PF12833">
    <property type="entry name" value="HTH_18"/>
    <property type="match status" value="1"/>
</dbReference>
<dbReference type="SMART" id="SM00342">
    <property type="entry name" value="HTH_ARAC"/>
    <property type="match status" value="1"/>
</dbReference>
<evidence type="ECO:0000313" key="5">
    <source>
        <dbReference type="EMBL" id="TJY66057.1"/>
    </source>
</evidence>
<keyword evidence="2" id="KW-0238">DNA-binding</keyword>